<name>A0A7Z2JBI3_9BURK</name>
<dbReference type="Pfam" id="PF07978">
    <property type="entry name" value="NIPSNAP"/>
    <property type="match status" value="1"/>
</dbReference>
<evidence type="ECO:0000259" key="1">
    <source>
        <dbReference type="Pfam" id="PF07978"/>
    </source>
</evidence>
<dbReference type="Gene3D" id="3.30.70.100">
    <property type="match status" value="1"/>
</dbReference>
<dbReference type="AlphaFoldDB" id="A0A7Z2JBI3"/>
<keyword evidence="3" id="KW-1185">Reference proteome</keyword>
<organism evidence="2 3">
    <name type="scientific">Paraburkholderia acidiphila</name>
    <dbReference type="NCBI Taxonomy" id="2571747"/>
    <lineage>
        <taxon>Bacteria</taxon>
        <taxon>Pseudomonadati</taxon>
        <taxon>Pseudomonadota</taxon>
        <taxon>Betaproteobacteria</taxon>
        <taxon>Burkholderiales</taxon>
        <taxon>Burkholderiaceae</taxon>
        <taxon>Paraburkholderia</taxon>
    </lineage>
</organism>
<proteinExistence type="predicted"/>
<dbReference type="RefSeq" id="WP_158759852.1">
    <property type="nucleotide sequence ID" value="NZ_CP046910.1"/>
</dbReference>
<dbReference type="EMBL" id="CP046910">
    <property type="protein sequence ID" value="QGZ56900.1"/>
    <property type="molecule type" value="Genomic_DNA"/>
</dbReference>
<feature type="domain" description="NIPSNAP" evidence="1">
    <location>
        <begin position="22"/>
        <end position="70"/>
    </location>
</feature>
<accession>A0A7Z2JBI3</accession>
<evidence type="ECO:0000313" key="3">
    <source>
        <dbReference type="Proteomes" id="UP000434209"/>
    </source>
</evidence>
<gene>
    <name evidence="2" type="ORF">FAZ97_18275</name>
</gene>
<dbReference type="KEGG" id="pacp:FAZ97_18275"/>
<dbReference type="InterPro" id="IPR011008">
    <property type="entry name" value="Dimeric_a/b-barrel"/>
</dbReference>
<reference evidence="2 3" key="1">
    <citation type="submission" date="2019-12" db="EMBL/GenBank/DDBJ databases">
        <title>Paraburkholderia acidiphila 7Q-K02 sp. nov and Paraburkholderia acidisoli DHF22 sp. nov., two strains isolated from forest soil.</title>
        <authorList>
            <person name="Gao Z."/>
            <person name="Qiu L."/>
        </authorList>
    </citation>
    <scope>NUCLEOTIDE SEQUENCE [LARGE SCALE GENOMIC DNA]</scope>
    <source>
        <strain evidence="2 3">7Q-K02</strain>
    </source>
</reference>
<dbReference type="SUPFAM" id="SSF54909">
    <property type="entry name" value="Dimeric alpha+beta barrel"/>
    <property type="match status" value="1"/>
</dbReference>
<dbReference type="InterPro" id="IPR012577">
    <property type="entry name" value="NIPSNAP"/>
</dbReference>
<dbReference type="OrthoDB" id="8905985at2"/>
<dbReference type="Proteomes" id="UP000434209">
    <property type="component" value="Chromosome 2"/>
</dbReference>
<evidence type="ECO:0000313" key="2">
    <source>
        <dbReference type="EMBL" id="QGZ56900.1"/>
    </source>
</evidence>
<protein>
    <recommendedName>
        <fullName evidence="1">NIPSNAP domain-containing protein</fullName>
    </recommendedName>
</protein>
<sequence length="74" mass="8375">MGCNGVQRDAEDQADPHRCVAEHMWAYSDLTERTERRAALLADADFQSYVAKMLPLLAKQESKLLVPAPFFRPP</sequence>